<sequence length="172" mass="18501">MKIYPANASWNGNAISCVITPAIVAYHDVNRPNEGYSVWCGVKRWYGFRDQSISKIILTVISLQSSLKTQPADTPQALAEATSGGSPSDKVAESSVDDEAIKSEQAQTLQKHALKDTPNGIQKVTIAVPEIQAPSASQNQLKVHPSTPDSGPHQSECKKLIDDPSDSTTETQ</sequence>
<feature type="compositionally biased region" description="Polar residues" evidence="1">
    <location>
        <begin position="134"/>
        <end position="153"/>
    </location>
</feature>
<name>A0A0J6F980_COCPO</name>
<dbReference type="Proteomes" id="UP000054567">
    <property type="component" value="Unassembled WGS sequence"/>
</dbReference>
<protein>
    <submittedName>
        <fullName evidence="2">Uncharacterized protein</fullName>
    </submittedName>
</protein>
<evidence type="ECO:0000313" key="2">
    <source>
        <dbReference type="EMBL" id="KMM69586.1"/>
    </source>
</evidence>
<dbReference type="EMBL" id="DS268111">
    <property type="protein sequence ID" value="KMM69586.1"/>
    <property type="molecule type" value="Genomic_DNA"/>
</dbReference>
<reference evidence="3" key="2">
    <citation type="journal article" date="2009" name="Genome Res.">
        <title>Comparative genomic analyses of the human fungal pathogens Coccidioides and their relatives.</title>
        <authorList>
            <person name="Sharpton T.J."/>
            <person name="Stajich J.E."/>
            <person name="Rounsley S.D."/>
            <person name="Gardner M.J."/>
            <person name="Wortman J.R."/>
            <person name="Jordar V.S."/>
            <person name="Maiti R."/>
            <person name="Kodira C.D."/>
            <person name="Neafsey D.E."/>
            <person name="Zeng Q."/>
            <person name="Hung C.-Y."/>
            <person name="McMahan C."/>
            <person name="Muszewska A."/>
            <person name="Grynberg M."/>
            <person name="Mandel M.A."/>
            <person name="Kellner E.M."/>
            <person name="Barker B.M."/>
            <person name="Galgiani J.N."/>
            <person name="Orbach M.J."/>
            <person name="Kirkland T.N."/>
            <person name="Cole G.T."/>
            <person name="Henn M.R."/>
            <person name="Birren B.W."/>
            <person name="Taylor J.W."/>
        </authorList>
    </citation>
    <scope>NUCLEOTIDE SEQUENCE [LARGE SCALE GENOMIC DNA]</scope>
    <source>
        <strain evidence="3">RMSCC 3488</strain>
    </source>
</reference>
<feature type="region of interest" description="Disordered" evidence="1">
    <location>
        <begin position="69"/>
        <end position="98"/>
    </location>
</feature>
<gene>
    <name evidence="2" type="ORF">CPAG_05901</name>
</gene>
<organism evidence="2 3">
    <name type="scientific">Coccidioides posadasii RMSCC 3488</name>
    <dbReference type="NCBI Taxonomy" id="454284"/>
    <lineage>
        <taxon>Eukaryota</taxon>
        <taxon>Fungi</taxon>
        <taxon>Dikarya</taxon>
        <taxon>Ascomycota</taxon>
        <taxon>Pezizomycotina</taxon>
        <taxon>Eurotiomycetes</taxon>
        <taxon>Eurotiomycetidae</taxon>
        <taxon>Onygenales</taxon>
        <taxon>Onygenaceae</taxon>
        <taxon>Coccidioides</taxon>
    </lineage>
</organism>
<dbReference type="AlphaFoldDB" id="A0A0J6F980"/>
<reference evidence="2 3" key="1">
    <citation type="submission" date="2007-06" db="EMBL/GenBank/DDBJ databases">
        <title>The Genome Sequence of Coccidioides posadasii RMSCC_3488.</title>
        <authorList>
            <consortium name="Coccidioides Genome Resources Consortium"/>
            <consortium name="The Broad Institute Genome Sequencing Platform"/>
            <person name="Henn M.R."/>
            <person name="Sykes S."/>
            <person name="Young S."/>
            <person name="Jaffe D."/>
            <person name="Berlin A."/>
            <person name="Alvarez P."/>
            <person name="Butler J."/>
            <person name="Gnerre S."/>
            <person name="Grabherr M."/>
            <person name="Mauceli E."/>
            <person name="Brockman W."/>
            <person name="Kodira C."/>
            <person name="Alvarado L."/>
            <person name="Zeng Q."/>
            <person name="Crawford M."/>
            <person name="Antoine C."/>
            <person name="Devon K."/>
            <person name="Galgiani J."/>
            <person name="Orsborn K."/>
            <person name="Lewis M.L."/>
            <person name="Nusbaum C."/>
            <person name="Galagan J."/>
            <person name="Birren B."/>
        </authorList>
    </citation>
    <scope>NUCLEOTIDE SEQUENCE [LARGE SCALE GENOMIC DNA]</scope>
    <source>
        <strain evidence="2 3">RMSCC 3488</strain>
    </source>
</reference>
<proteinExistence type="predicted"/>
<accession>A0A0J6F980</accession>
<reference evidence="3" key="3">
    <citation type="journal article" date="2010" name="Genome Res.">
        <title>Population genomic sequencing of Coccidioides fungi reveals recent hybridization and transposon control.</title>
        <authorList>
            <person name="Neafsey D.E."/>
            <person name="Barker B.M."/>
            <person name="Sharpton T.J."/>
            <person name="Stajich J.E."/>
            <person name="Park D.J."/>
            <person name="Whiston E."/>
            <person name="Hung C.-Y."/>
            <person name="McMahan C."/>
            <person name="White J."/>
            <person name="Sykes S."/>
            <person name="Heiman D."/>
            <person name="Young S."/>
            <person name="Zeng Q."/>
            <person name="Abouelleil A."/>
            <person name="Aftuck L."/>
            <person name="Bessette D."/>
            <person name="Brown A."/>
            <person name="FitzGerald M."/>
            <person name="Lui A."/>
            <person name="Macdonald J.P."/>
            <person name="Priest M."/>
            <person name="Orbach M.J."/>
            <person name="Galgiani J.N."/>
            <person name="Kirkland T.N."/>
            <person name="Cole G.T."/>
            <person name="Birren B.W."/>
            <person name="Henn M.R."/>
            <person name="Taylor J.W."/>
            <person name="Rounsley S.D."/>
        </authorList>
    </citation>
    <scope>NUCLEOTIDE SEQUENCE [LARGE SCALE GENOMIC DNA]</scope>
    <source>
        <strain evidence="3">RMSCC 3488</strain>
    </source>
</reference>
<evidence type="ECO:0000313" key="3">
    <source>
        <dbReference type="Proteomes" id="UP000054567"/>
    </source>
</evidence>
<evidence type="ECO:0000256" key="1">
    <source>
        <dbReference type="SAM" id="MobiDB-lite"/>
    </source>
</evidence>
<feature type="region of interest" description="Disordered" evidence="1">
    <location>
        <begin position="132"/>
        <end position="172"/>
    </location>
</feature>
<dbReference type="VEuPathDB" id="FungiDB:CPAG_05901"/>